<reference evidence="2 3" key="1">
    <citation type="submission" date="2024-08" db="EMBL/GenBank/DDBJ databases">
        <authorList>
            <person name="Cucini C."/>
            <person name="Frati F."/>
        </authorList>
    </citation>
    <scope>NUCLEOTIDE SEQUENCE [LARGE SCALE GENOMIC DNA]</scope>
</reference>
<evidence type="ECO:0000313" key="2">
    <source>
        <dbReference type="EMBL" id="CAL8111476.1"/>
    </source>
</evidence>
<dbReference type="EMBL" id="CAXLJM020000046">
    <property type="protein sequence ID" value="CAL8111476.1"/>
    <property type="molecule type" value="Genomic_DNA"/>
</dbReference>
<comment type="caution">
    <text evidence="2">The sequence shown here is derived from an EMBL/GenBank/DDBJ whole genome shotgun (WGS) entry which is preliminary data.</text>
</comment>
<name>A0ABP1R086_9HEXA</name>
<feature type="region of interest" description="Disordered" evidence="1">
    <location>
        <begin position="148"/>
        <end position="167"/>
    </location>
</feature>
<gene>
    <name evidence="2" type="ORF">ODALV1_LOCUS15071</name>
</gene>
<evidence type="ECO:0000256" key="1">
    <source>
        <dbReference type="SAM" id="MobiDB-lite"/>
    </source>
</evidence>
<sequence>MTSLYQSKKELNDVNNWSVISNGCCFYSVHIQLHEQTYVCGLPVCVSFSFHLSNAILLNTFVIPKLTPVDAVYTTYKIHESDRSESNSFVKFFKKREDEFNRGTAEFTTKYLRNFEIRKQIISSLVESGEETLYETTLKNAKENLKPNQVQFPSTHPTPVKLHSKRRTPIEPSRIHRFTERPDFVAKIIERMVSRC</sequence>
<proteinExistence type="predicted"/>
<keyword evidence="3" id="KW-1185">Reference proteome</keyword>
<dbReference type="Proteomes" id="UP001642540">
    <property type="component" value="Unassembled WGS sequence"/>
</dbReference>
<accession>A0ABP1R086</accession>
<organism evidence="2 3">
    <name type="scientific">Orchesella dallaii</name>
    <dbReference type="NCBI Taxonomy" id="48710"/>
    <lineage>
        <taxon>Eukaryota</taxon>
        <taxon>Metazoa</taxon>
        <taxon>Ecdysozoa</taxon>
        <taxon>Arthropoda</taxon>
        <taxon>Hexapoda</taxon>
        <taxon>Collembola</taxon>
        <taxon>Entomobryomorpha</taxon>
        <taxon>Entomobryoidea</taxon>
        <taxon>Orchesellidae</taxon>
        <taxon>Orchesellinae</taxon>
        <taxon>Orchesella</taxon>
    </lineage>
</organism>
<protein>
    <submittedName>
        <fullName evidence="2">Uncharacterized protein</fullName>
    </submittedName>
</protein>
<evidence type="ECO:0000313" key="3">
    <source>
        <dbReference type="Proteomes" id="UP001642540"/>
    </source>
</evidence>
<feature type="compositionally biased region" description="Polar residues" evidence="1">
    <location>
        <begin position="148"/>
        <end position="157"/>
    </location>
</feature>